<accession>A0A6A6JJ60</accession>
<evidence type="ECO:0000256" key="4">
    <source>
        <dbReference type="ARBA" id="ARBA00023163"/>
    </source>
</evidence>
<organism evidence="8 9">
    <name type="scientific">Westerdykella ornata</name>
    <dbReference type="NCBI Taxonomy" id="318751"/>
    <lineage>
        <taxon>Eukaryota</taxon>
        <taxon>Fungi</taxon>
        <taxon>Dikarya</taxon>
        <taxon>Ascomycota</taxon>
        <taxon>Pezizomycotina</taxon>
        <taxon>Dothideomycetes</taxon>
        <taxon>Pleosporomycetidae</taxon>
        <taxon>Pleosporales</taxon>
        <taxon>Sporormiaceae</taxon>
        <taxon>Westerdykella</taxon>
    </lineage>
</organism>
<dbReference type="Pfam" id="PF04082">
    <property type="entry name" value="Fungal_trans"/>
    <property type="match status" value="1"/>
</dbReference>
<dbReference type="InterPro" id="IPR001138">
    <property type="entry name" value="Zn2Cys6_DnaBD"/>
</dbReference>
<dbReference type="GeneID" id="54554773"/>
<sequence>MSSWNNFSAGPHDDGPQAISEELPACGSCRRRKLRCSREHPACSHCERLGIACVYEPRQKPGLKAGAVEALARRVSFLEQILLDESGRIRPQFHLGDDIVAARQEGAPVREPTQPPNNDRGRPSADLNPSEAAVAQSTSETNGVVNSGEHATRKRKLDQSFKGSLLDIGLDDIFDYLPSQPLLVKLVDYFCVTFHHWIPYLHKKRLQTKVRHLTRDPQLSLILHALVAATLRHLDQNVSFMDKDEILHQTQISRFIAETFALKNISLESLRALIIIVFDYLNDGQSRKAWPLIGSLTRTVDYLQLTVEPTASQLGALMNPLKLMEPTDDWTELEERRRLFWVIFLLDRFCSVSTGWNTSLTSEDVHRRLPADGGYFTREEPVMTPYFGIWNKSSAKIGKSLAHVPAQYNEEDPAAVGDQAQGTSPGSANGLIDSSKLGAFAYCIEATESLSQVTTFFLQQRINWQDREHAVNWLTRFKELDLRLVHWKLFLPPRWKDSNISPITEVVDMDPNLTLAHITHNTSMILLHFPIAYPPKEWNAYVALPKECSAQTCELAAVETCNIVNKFLTHRVVFVNVQFAFCAFVAAKALLFESQATRKPLRPEFRKLIRSLWEISARWRAESSNSEETRVSSQAGIYARHLEYLHDACQRDPRFRFDLYDHSCQIKEAETMTSPATTTTPSQPADTPSREKWTPMAPPRPPSTTLQQLPSIGNSSPSPNMPNLATILYNNTAQSPSSYTPQPSHHHHHHQPPSPALPVPTSPYTTIPPPLPPPPPRPSSSRHHHHHNFYNSLHTHPSPTSTPPTAPPGARSAAPLTAAGAADSTRPVQQEDSLLSLSDALMDSQFLGLDRVITFEEGNFYLPGDGFRWG</sequence>
<dbReference type="GO" id="GO:0005634">
    <property type="term" value="C:nucleus"/>
    <property type="evidence" value="ECO:0007669"/>
    <property type="project" value="UniProtKB-SubCell"/>
</dbReference>
<comment type="subcellular location">
    <subcellularLocation>
        <location evidence="1">Nucleus</location>
    </subcellularLocation>
</comment>
<evidence type="ECO:0000256" key="1">
    <source>
        <dbReference type="ARBA" id="ARBA00004123"/>
    </source>
</evidence>
<dbReference type="Gene3D" id="4.10.240.10">
    <property type="entry name" value="Zn(2)-C6 fungal-type DNA-binding domain"/>
    <property type="match status" value="1"/>
</dbReference>
<feature type="compositionally biased region" description="Low complexity" evidence="6">
    <location>
        <begin position="789"/>
        <end position="799"/>
    </location>
</feature>
<dbReference type="InterPro" id="IPR007219">
    <property type="entry name" value="XnlR_reg_dom"/>
</dbReference>
<dbReference type="Pfam" id="PF00172">
    <property type="entry name" value="Zn_clus"/>
    <property type="match status" value="1"/>
</dbReference>
<dbReference type="Proteomes" id="UP000800097">
    <property type="component" value="Unassembled WGS sequence"/>
</dbReference>
<protein>
    <recommendedName>
        <fullName evidence="7">Zn(2)-C6 fungal-type domain-containing protein</fullName>
    </recommendedName>
</protein>
<evidence type="ECO:0000259" key="7">
    <source>
        <dbReference type="PROSITE" id="PS50048"/>
    </source>
</evidence>
<feature type="domain" description="Zn(2)-C6 fungal-type" evidence="7">
    <location>
        <begin position="25"/>
        <end position="55"/>
    </location>
</feature>
<dbReference type="SUPFAM" id="SSF57701">
    <property type="entry name" value="Zn2/Cys6 DNA-binding domain"/>
    <property type="match status" value="1"/>
</dbReference>
<keyword evidence="9" id="KW-1185">Reference proteome</keyword>
<feature type="compositionally biased region" description="Polar residues" evidence="6">
    <location>
        <begin position="703"/>
        <end position="733"/>
    </location>
</feature>
<evidence type="ECO:0000256" key="5">
    <source>
        <dbReference type="ARBA" id="ARBA00023242"/>
    </source>
</evidence>
<dbReference type="PROSITE" id="PS50048">
    <property type="entry name" value="ZN2_CY6_FUNGAL_2"/>
    <property type="match status" value="1"/>
</dbReference>
<evidence type="ECO:0000313" key="8">
    <source>
        <dbReference type="EMBL" id="KAF2276163.1"/>
    </source>
</evidence>
<keyword evidence="4" id="KW-0804">Transcription</keyword>
<evidence type="ECO:0000313" key="9">
    <source>
        <dbReference type="Proteomes" id="UP000800097"/>
    </source>
</evidence>
<dbReference type="SMART" id="SM00066">
    <property type="entry name" value="GAL4"/>
    <property type="match status" value="1"/>
</dbReference>
<evidence type="ECO:0000256" key="2">
    <source>
        <dbReference type="ARBA" id="ARBA00022723"/>
    </source>
</evidence>
<dbReference type="OrthoDB" id="4456959at2759"/>
<dbReference type="SMART" id="SM00906">
    <property type="entry name" value="Fungal_trans"/>
    <property type="match status" value="1"/>
</dbReference>
<reference evidence="8" key="1">
    <citation type="journal article" date="2020" name="Stud. Mycol.">
        <title>101 Dothideomycetes genomes: a test case for predicting lifestyles and emergence of pathogens.</title>
        <authorList>
            <person name="Haridas S."/>
            <person name="Albert R."/>
            <person name="Binder M."/>
            <person name="Bloem J."/>
            <person name="Labutti K."/>
            <person name="Salamov A."/>
            <person name="Andreopoulos B."/>
            <person name="Baker S."/>
            <person name="Barry K."/>
            <person name="Bills G."/>
            <person name="Bluhm B."/>
            <person name="Cannon C."/>
            <person name="Castanera R."/>
            <person name="Culley D."/>
            <person name="Daum C."/>
            <person name="Ezra D."/>
            <person name="Gonzalez J."/>
            <person name="Henrissat B."/>
            <person name="Kuo A."/>
            <person name="Liang C."/>
            <person name="Lipzen A."/>
            <person name="Lutzoni F."/>
            <person name="Magnuson J."/>
            <person name="Mondo S."/>
            <person name="Nolan M."/>
            <person name="Ohm R."/>
            <person name="Pangilinan J."/>
            <person name="Park H.-J."/>
            <person name="Ramirez L."/>
            <person name="Alfaro M."/>
            <person name="Sun H."/>
            <person name="Tritt A."/>
            <person name="Yoshinaga Y."/>
            <person name="Zwiers L.-H."/>
            <person name="Turgeon B."/>
            <person name="Goodwin S."/>
            <person name="Spatafora J."/>
            <person name="Crous P."/>
            <person name="Grigoriev I."/>
        </authorList>
    </citation>
    <scope>NUCLEOTIDE SEQUENCE</scope>
    <source>
        <strain evidence="8">CBS 379.55</strain>
    </source>
</reference>
<dbReference type="AlphaFoldDB" id="A0A6A6JJ60"/>
<dbReference type="InterPro" id="IPR036864">
    <property type="entry name" value="Zn2-C6_fun-type_DNA-bd_sf"/>
</dbReference>
<feature type="region of interest" description="Disordered" evidence="6">
    <location>
        <begin position="670"/>
        <end position="830"/>
    </location>
</feature>
<dbReference type="PROSITE" id="PS00463">
    <property type="entry name" value="ZN2_CY6_FUNGAL_1"/>
    <property type="match status" value="1"/>
</dbReference>
<evidence type="ECO:0000256" key="3">
    <source>
        <dbReference type="ARBA" id="ARBA00023015"/>
    </source>
</evidence>
<dbReference type="GO" id="GO:0003677">
    <property type="term" value="F:DNA binding"/>
    <property type="evidence" value="ECO:0007669"/>
    <property type="project" value="InterPro"/>
</dbReference>
<feature type="region of interest" description="Disordered" evidence="6">
    <location>
        <begin position="105"/>
        <end position="153"/>
    </location>
</feature>
<dbReference type="PANTHER" id="PTHR47338">
    <property type="entry name" value="ZN(II)2CYS6 TRANSCRIPTION FACTOR (EUROFUNG)-RELATED"/>
    <property type="match status" value="1"/>
</dbReference>
<gene>
    <name evidence="8" type="ORF">EI97DRAFT_467393</name>
</gene>
<dbReference type="GO" id="GO:0006351">
    <property type="term" value="P:DNA-templated transcription"/>
    <property type="evidence" value="ECO:0007669"/>
    <property type="project" value="InterPro"/>
</dbReference>
<dbReference type="CDD" id="cd00067">
    <property type="entry name" value="GAL4"/>
    <property type="match status" value="1"/>
</dbReference>
<dbReference type="InterPro" id="IPR050815">
    <property type="entry name" value="TF_fung"/>
</dbReference>
<dbReference type="EMBL" id="ML986494">
    <property type="protein sequence ID" value="KAF2276163.1"/>
    <property type="molecule type" value="Genomic_DNA"/>
</dbReference>
<dbReference type="RefSeq" id="XP_033653702.1">
    <property type="nucleotide sequence ID" value="XM_033801598.1"/>
</dbReference>
<feature type="compositionally biased region" description="Low complexity" evidence="6">
    <location>
        <begin position="671"/>
        <end position="687"/>
    </location>
</feature>
<feature type="compositionally biased region" description="Polar residues" evidence="6">
    <location>
        <begin position="135"/>
        <end position="145"/>
    </location>
</feature>
<dbReference type="GO" id="GO:0008270">
    <property type="term" value="F:zinc ion binding"/>
    <property type="evidence" value="ECO:0007669"/>
    <property type="project" value="InterPro"/>
</dbReference>
<dbReference type="CDD" id="cd12148">
    <property type="entry name" value="fungal_TF_MHR"/>
    <property type="match status" value="1"/>
</dbReference>
<dbReference type="GO" id="GO:0000981">
    <property type="term" value="F:DNA-binding transcription factor activity, RNA polymerase II-specific"/>
    <property type="evidence" value="ECO:0007669"/>
    <property type="project" value="InterPro"/>
</dbReference>
<proteinExistence type="predicted"/>
<name>A0A6A6JJ60_WESOR</name>
<keyword evidence="5" id="KW-0539">Nucleus</keyword>
<feature type="compositionally biased region" description="Pro residues" evidence="6">
    <location>
        <begin position="752"/>
        <end position="778"/>
    </location>
</feature>
<keyword evidence="3" id="KW-0805">Transcription regulation</keyword>
<feature type="compositionally biased region" description="Low complexity" evidence="6">
    <location>
        <begin position="734"/>
        <end position="743"/>
    </location>
</feature>
<dbReference type="PANTHER" id="PTHR47338:SF23">
    <property type="entry name" value="ZN(II)2CYS6 TRANSCRIPTION FACTOR (EUROFUNG)"/>
    <property type="match status" value="1"/>
</dbReference>
<evidence type="ECO:0000256" key="6">
    <source>
        <dbReference type="SAM" id="MobiDB-lite"/>
    </source>
</evidence>
<keyword evidence="2" id="KW-0479">Metal-binding</keyword>